<reference evidence="2" key="3">
    <citation type="submission" date="2025-09" db="UniProtKB">
        <authorList>
            <consortium name="Ensembl"/>
        </authorList>
    </citation>
    <scope>IDENTIFICATION</scope>
</reference>
<reference evidence="2" key="2">
    <citation type="submission" date="2025-08" db="UniProtKB">
        <authorList>
            <consortium name="Ensembl"/>
        </authorList>
    </citation>
    <scope>IDENTIFICATION</scope>
</reference>
<dbReference type="Ensembl" id="ENSAMET00000038966.1">
    <property type="protein sequence ID" value="ENSAMEP00000041736.1"/>
    <property type="gene ID" value="ENSAMEG00000028406.1"/>
</dbReference>
<evidence type="ECO:0000256" key="1">
    <source>
        <dbReference type="SAM" id="MobiDB-lite"/>
    </source>
</evidence>
<name>A0A7N5KKV1_AILME</name>
<organism evidence="2 3">
    <name type="scientific">Ailuropoda melanoleuca</name>
    <name type="common">Giant panda</name>
    <dbReference type="NCBI Taxonomy" id="9646"/>
    <lineage>
        <taxon>Eukaryota</taxon>
        <taxon>Metazoa</taxon>
        <taxon>Chordata</taxon>
        <taxon>Craniata</taxon>
        <taxon>Vertebrata</taxon>
        <taxon>Euteleostomi</taxon>
        <taxon>Mammalia</taxon>
        <taxon>Eutheria</taxon>
        <taxon>Laurasiatheria</taxon>
        <taxon>Carnivora</taxon>
        <taxon>Caniformia</taxon>
        <taxon>Ursidae</taxon>
        <taxon>Ailuropoda</taxon>
    </lineage>
</organism>
<evidence type="ECO:0000313" key="3">
    <source>
        <dbReference type="Proteomes" id="UP000008912"/>
    </source>
</evidence>
<dbReference type="InParanoid" id="A0A7N5KKV1"/>
<dbReference type="AlphaFoldDB" id="A0A7N5KKV1"/>
<sequence>MHPTRQRGARDEDELQGPEADVGNGEEVVVADVGAARLLGVAVEVLLLVPPHALSGHHVHQHAEDEHHRQPDAAERRGVLVDPAQEGLQCLPIHGVLATYFINALLPSCEGGVMGL</sequence>
<evidence type="ECO:0000313" key="2">
    <source>
        <dbReference type="Ensembl" id="ENSAMEP00000041736.1"/>
    </source>
</evidence>
<protein>
    <submittedName>
        <fullName evidence="2">Uncharacterized protein</fullName>
    </submittedName>
</protein>
<accession>A0A7N5KKV1</accession>
<reference evidence="2 3" key="1">
    <citation type="journal article" date="2010" name="Nature">
        <title>The sequence and de novo assembly of the giant panda genome.</title>
        <authorList>
            <person name="Li R."/>
            <person name="Fan W."/>
            <person name="Tian G."/>
            <person name="Zhu H."/>
            <person name="He L."/>
            <person name="Cai J."/>
            <person name="Huang Q."/>
            <person name="Cai Q."/>
            <person name="Li B."/>
            <person name="Bai Y."/>
            <person name="Zhang Z."/>
            <person name="Zhang Y."/>
            <person name="Wang W."/>
            <person name="Li J."/>
            <person name="Wei F."/>
            <person name="Li H."/>
            <person name="Jian M."/>
            <person name="Li J."/>
            <person name="Zhang Z."/>
            <person name="Nielsen R."/>
            <person name="Li D."/>
            <person name="Gu W."/>
            <person name="Yang Z."/>
            <person name="Xuan Z."/>
            <person name="Ryder O.A."/>
            <person name="Leung F.C."/>
            <person name="Zhou Y."/>
            <person name="Cao J."/>
            <person name="Sun X."/>
            <person name="Fu Y."/>
            <person name="Fang X."/>
            <person name="Guo X."/>
            <person name="Wang B."/>
            <person name="Hou R."/>
            <person name="Shen F."/>
            <person name="Mu B."/>
            <person name="Ni P."/>
            <person name="Lin R."/>
            <person name="Qian W."/>
            <person name="Wang G."/>
            <person name="Yu C."/>
            <person name="Nie W."/>
            <person name="Wang J."/>
            <person name="Wu Z."/>
            <person name="Liang H."/>
            <person name="Min J."/>
            <person name="Wu Q."/>
            <person name="Cheng S."/>
            <person name="Ruan J."/>
            <person name="Wang M."/>
            <person name="Shi Z."/>
            <person name="Wen M."/>
            <person name="Liu B."/>
            <person name="Ren X."/>
            <person name="Zheng H."/>
            <person name="Dong D."/>
            <person name="Cook K."/>
            <person name="Shan G."/>
            <person name="Zhang H."/>
            <person name="Kosiol C."/>
            <person name="Xie X."/>
            <person name="Lu Z."/>
            <person name="Zheng H."/>
            <person name="Li Y."/>
            <person name="Steiner C.C."/>
            <person name="Lam T.T."/>
            <person name="Lin S."/>
            <person name="Zhang Q."/>
            <person name="Li G."/>
            <person name="Tian J."/>
            <person name="Gong T."/>
            <person name="Liu H."/>
            <person name="Zhang D."/>
            <person name="Fang L."/>
            <person name="Ye C."/>
            <person name="Zhang J."/>
            <person name="Hu W."/>
            <person name="Xu A."/>
            <person name="Ren Y."/>
            <person name="Zhang G."/>
            <person name="Bruford M.W."/>
            <person name="Li Q."/>
            <person name="Ma L."/>
            <person name="Guo Y."/>
            <person name="An N."/>
            <person name="Hu Y."/>
            <person name="Zheng Y."/>
            <person name="Shi Y."/>
            <person name="Li Z."/>
            <person name="Liu Q."/>
            <person name="Chen Y."/>
            <person name="Zhao J."/>
            <person name="Qu N."/>
            <person name="Zhao S."/>
            <person name="Tian F."/>
            <person name="Wang X."/>
            <person name="Wang H."/>
            <person name="Xu L."/>
            <person name="Liu X."/>
            <person name="Vinar T."/>
            <person name="Wang Y."/>
            <person name="Lam T.W."/>
            <person name="Yiu S.M."/>
            <person name="Liu S."/>
            <person name="Zhang H."/>
            <person name="Li D."/>
            <person name="Huang Y."/>
            <person name="Wang X."/>
            <person name="Yang G."/>
            <person name="Jiang Z."/>
            <person name="Wang J."/>
            <person name="Qin N."/>
            <person name="Li L."/>
            <person name="Li J."/>
            <person name="Bolund L."/>
            <person name="Kristiansen K."/>
            <person name="Wong G.K."/>
            <person name="Olson M."/>
            <person name="Zhang X."/>
            <person name="Li S."/>
            <person name="Yang H."/>
            <person name="Wang J."/>
            <person name="Wang J."/>
        </authorList>
    </citation>
    <scope>NUCLEOTIDE SEQUENCE [LARGE SCALE GENOMIC DNA]</scope>
</reference>
<feature type="region of interest" description="Disordered" evidence="1">
    <location>
        <begin position="56"/>
        <end position="78"/>
    </location>
</feature>
<feature type="compositionally biased region" description="Basic and acidic residues" evidence="1">
    <location>
        <begin position="61"/>
        <end position="78"/>
    </location>
</feature>
<dbReference type="Proteomes" id="UP000008912">
    <property type="component" value="Unassembled WGS sequence"/>
</dbReference>
<keyword evidence="3" id="KW-1185">Reference proteome</keyword>
<dbReference type="GeneTree" id="ENSGT01120000272035"/>
<feature type="region of interest" description="Disordered" evidence="1">
    <location>
        <begin position="1"/>
        <end position="24"/>
    </location>
</feature>
<proteinExistence type="predicted"/>